<dbReference type="Proteomes" id="UP000429595">
    <property type="component" value="Unassembled WGS sequence"/>
</dbReference>
<keyword evidence="3" id="KW-1185">Reference proteome</keyword>
<comment type="caution">
    <text evidence="2">The sequence shown here is derived from an EMBL/GenBank/DDBJ whole genome shotgun (WGS) entry which is preliminary data.</text>
</comment>
<evidence type="ECO:0000313" key="3">
    <source>
        <dbReference type="Proteomes" id="UP000429595"/>
    </source>
</evidence>
<proteinExistence type="predicted"/>
<name>A0A6I1FZL5_9BACI</name>
<dbReference type="AlphaFoldDB" id="A0A6I1FZL5"/>
<feature type="domain" description="DUF3870" evidence="1">
    <location>
        <begin position="5"/>
        <end position="98"/>
    </location>
</feature>
<accession>A0A6I1FZL5</accession>
<evidence type="ECO:0000313" key="2">
    <source>
        <dbReference type="EMBL" id="KAB7708836.1"/>
    </source>
</evidence>
<evidence type="ECO:0000259" key="1">
    <source>
        <dbReference type="Pfam" id="PF12986"/>
    </source>
</evidence>
<reference evidence="2 3" key="1">
    <citation type="submission" date="2019-10" db="EMBL/GenBank/DDBJ databases">
        <title>Bacillus aerolatum sp. nov., isolated from bioaerosol of sport playgrounds.</title>
        <authorList>
            <person name="Chen P."/>
            <person name="Zhang G."/>
        </authorList>
    </citation>
    <scope>NUCLEOTIDE SEQUENCE [LARGE SCALE GENOMIC DNA]</scope>
    <source>
        <strain evidence="2 3">CX253</strain>
    </source>
</reference>
<dbReference type="Pfam" id="PF12986">
    <property type="entry name" value="DUF3870"/>
    <property type="match status" value="1"/>
</dbReference>
<protein>
    <submittedName>
        <fullName evidence="2">DUF3870 domain-containing protein</fullName>
    </submittedName>
</protein>
<sequence>MKTLIVAGHARLPGGMAAKSLYETITITAEVDRKYGVIIEASCTLATEHARTYFSSLLKGYSLQDGLEEPLEEIRTRYLGKAGNALESALKDLYKQYQQVNS</sequence>
<gene>
    <name evidence="2" type="ORF">F9802_01440</name>
</gene>
<dbReference type="EMBL" id="WEIO01000001">
    <property type="protein sequence ID" value="KAB7708836.1"/>
    <property type="molecule type" value="Genomic_DNA"/>
</dbReference>
<dbReference type="RefSeq" id="WP_152149363.1">
    <property type="nucleotide sequence ID" value="NZ_WEIO01000001.1"/>
</dbReference>
<organism evidence="2 3">
    <name type="scientific">Bacillus aerolatus</name>
    <dbReference type="NCBI Taxonomy" id="2653354"/>
    <lineage>
        <taxon>Bacteria</taxon>
        <taxon>Bacillati</taxon>
        <taxon>Bacillota</taxon>
        <taxon>Bacilli</taxon>
        <taxon>Bacillales</taxon>
        <taxon>Bacillaceae</taxon>
        <taxon>Bacillus</taxon>
    </lineage>
</organism>
<dbReference type="InterPro" id="IPR024617">
    <property type="entry name" value="DUF3870"/>
</dbReference>